<dbReference type="PROSITE" id="PS50208">
    <property type="entry name" value="CASPASE_P20"/>
    <property type="match status" value="1"/>
</dbReference>
<keyword evidence="6" id="KW-0865">Zymogen</keyword>
<dbReference type="PROSITE" id="PS50207">
    <property type="entry name" value="CASPASE_P10"/>
    <property type="match status" value="1"/>
</dbReference>
<reference evidence="10" key="1">
    <citation type="submission" date="2018-12" db="EMBL/GenBank/DDBJ databases">
        <title>Identification of caspase-7 gene in planarian Dugesia japonica.</title>
        <authorList>
            <person name="Ma K."/>
        </authorList>
    </citation>
    <scope>NUCLEOTIDE SEQUENCE</scope>
</reference>
<feature type="domain" description="Caspase family p10" evidence="8">
    <location>
        <begin position="155"/>
        <end position="249"/>
    </location>
</feature>
<dbReference type="GO" id="GO:0005737">
    <property type="term" value="C:cytoplasm"/>
    <property type="evidence" value="ECO:0007669"/>
    <property type="project" value="TreeGrafter"/>
</dbReference>
<dbReference type="PANTHER" id="PTHR10454:SF210">
    <property type="entry name" value="CASPASE-2"/>
    <property type="match status" value="1"/>
</dbReference>
<evidence type="ECO:0000256" key="5">
    <source>
        <dbReference type="ARBA" id="ARBA00022807"/>
    </source>
</evidence>
<dbReference type="SUPFAM" id="SSF52129">
    <property type="entry name" value="Caspase-like"/>
    <property type="match status" value="1"/>
</dbReference>
<feature type="domain" description="Caspase family p20" evidence="9">
    <location>
        <begin position="16"/>
        <end position="141"/>
    </location>
</feature>
<protein>
    <submittedName>
        <fullName evidence="10">Caspase-7</fullName>
    </submittedName>
</protein>
<dbReference type="InterPro" id="IPR033139">
    <property type="entry name" value="Caspase_cys_AS"/>
</dbReference>
<gene>
    <name evidence="10" type="primary">cas-7</name>
</gene>
<keyword evidence="5" id="KW-0788">Thiol protease</keyword>
<dbReference type="AlphaFoldDB" id="A0A4Y6I1G1"/>
<keyword evidence="3" id="KW-0053">Apoptosis</keyword>
<evidence type="ECO:0000259" key="9">
    <source>
        <dbReference type="PROSITE" id="PS50208"/>
    </source>
</evidence>
<dbReference type="FunFam" id="3.40.50.1460:FF:000001">
    <property type="entry name" value="Caspase-3 preproprotein"/>
    <property type="match status" value="1"/>
</dbReference>
<dbReference type="InterPro" id="IPR015917">
    <property type="entry name" value="Pept_C14A"/>
</dbReference>
<evidence type="ECO:0000256" key="3">
    <source>
        <dbReference type="ARBA" id="ARBA00022703"/>
    </source>
</evidence>
<dbReference type="EMBL" id="MK252761">
    <property type="protein sequence ID" value="QDF63030.1"/>
    <property type="molecule type" value="mRNA"/>
</dbReference>
<keyword evidence="4" id="KW-0378">Hydrolase</keyword>
<dbReference type="GO" id="GO:0006915">
    <property type="term" value="P:apoptotic process"/>
    <property type="evidence" value="ECO:0007669"/>
    <property type="project" value="UniProtKB-KW"/>
</dbReference>
<evidence type="ECO:0000256" key="1">
    <source>
        <dbReference type="ARBA" id="ARBA00010134"/>
    </source>
</evidence>
<dbReference type="InterPro" id="IPR002398">
    <property type="entry name" value="Pept_C14"/>
</dbReference>
<proteinExistence type="evidence at transcript level"/>
<keyword evidence="2" id="KW-0645">Protease</keyword>
<name>A0A4Y6I1G1_DUGJA</name>
<evidence type="ECO:0000313" key="10">
    <source>
        <dbReference type="EMBL" id="QDF63030.1"/>
    </source>
</evidence>
<evidence type="ECO:0000256" key="4">
    <source>
        <dbReference type="ARBA" id="ARBA00022801"/>
    </source>
</evidence>
<comment type="similarity">
    <text evidence="1 7">Belongs to the peptidase C14A family.</text>
</comment>
<dbReference type="PROSITE" id="PS01122">
    <property type="entry name" value="CASPASE_CYS"/>
    <property type="match status" value="1"/>
</dbReference>
<dbReference type="SMART" id="SM00115">
    <property type="entry name" value="CASc"/>
    <property type="match status" value="1"/>
</dbReference>
<sequence>MDTVDAKESDFYSTDKKKLCYIINNEEFDRTLNLSSRSGTQRDFEKLKTLFKKLNFVVENHKNCTAGEMRKNLEEISKRKDLKDYSMFVCFILSHGDEGIIYGRDAFVPIDSMLNLFKGDKCKGLVGKPKLFFIQACRGDRFDKGVVADSVGSNNLDKIPIEADVLIGYSTVPGYFSWRNSSNGSWYIQALCSEIEKNAETEDVVHILVRVNASVAANFSSNTGDIKSHGMIQIPSFTCMLRKKVLLVDQN</sequence>
<dbReference type="PRINTS" id="PR00376">
    <property type="entry name" value="IL1BCENZYME"/>
</dbReference>
<dbReference type="InterPro" id="IPR002138">
    <property type="entry name" value="Pept_C14_p10"/>
</dbReference>
<dbReference type="InterPro" id="IPR029030">
    <property type="entry name" value="Caspase-like_dom_sf"/>
</dbReference>
<dbReference type="GO" id="GO:0006508">
    <property type="term" value="P:proteolysis"/>
    <property type="evidence" value="ECO:0007669"/>
    <property type="project" value="UniProtKB-KW"/>
</dbReference>
<evidence type="ECO:0000259" key="8">
    <source>
        <dbReference type="PROSITE" id="PS50207"/>
    </source>
</evidence>
<dbReference type="GO" id="GO:0004197">
    <property type="term" value="F:cysteine-type endopeptidase activity"/>
    <property type="evidence" value="ECO:0007669"/>
    <property type="project" value="InterPro"/>
</dbReference>
<dbReference type="PANTHER" id="PTHR10454">
    <property type="entry name" value="CASPASE"/>
    <property type="match status" value="1"/>
</dbReference>
<evidence type="ECO:0000256" key="2">
    <source>
        <dbReference type="ARBA" id="ARBA00022670"/>
    </source>
</evidence>
<accession>A0A4Y6I1G1</accession>
<dbReference type="CDD" id="cd00032">
    <property type="entry name" value="CASc"/>
    <property type="match status" value="1"/>
</dbReference>
<dbReference type="InterPro" id="IPR011600">
    <property type="entry name" value="Pept_C14_caspase"/>
</dbReference>
<dbReference type="Pfam" id="PF00656">
    <property type="entry name" value="Peptidase_C14"/>
    <property type="match status" value="1"/>
</dbReference>
<organism evidence="10">
    <name type="scientific">Dugesia japonica</name>
    <name type="common">Planarian</name>
    <dbReference type="NCBI Taxonomy" id="6161"/>
    <lineage>
        <taxon>Eukaryota</taxon>
        <taxon>Metazoa</taxon>
        <taxon>Spiralia</taxon>
        <taxon>Lophotrochozoa</taxon>
        <taxon>Platyhelminthes</taxon>
        <taxon>Rhabditophora</taxon>
        <taxon>Seriata</taxon>
        <taxon>Tricladida</taxon>
        <taxon>Continenticola</taxon>
        <taxon>Geoplanoidea</taxon>
        <taxon>Dugesiidae</taxon>
        <taxon>Dugesia</taxon>
    </lineage>
</organism>
<dbReference type="GO" id="GO:0043525">
    <property type="term" value="P:positive regulation of neuron apoptotic process"/>
    <property type="evidence" value="ECO:0007669"/>
    <property type="project" value="TreeGrafter"/>
</dbReference>
<dbReference type="Gene3D" id="3.40.50.1460">
    <property type="match status" value="1"/>
</dbReference>
<evidence type="ECO:0000256" key="7">
    <source>
        <dbReference type="RuleBase" id="RU003971"/>
    </source>
</evidence>
<evidence type="ECO:0000256" key="6">
    <source>
        <dbReference type="ARBA" id="ARBA00023145"/>
    </source>
</evidence>
<dbReference type="InterPro" id="IPR001309">
    <property type="entry name" value="Pept_C14_p20"/>
</dbReference>